<gene>
    <name evidence="2" type="ORF">dnm_028950</name>
</gene>
<dbReference type="EMBL" id="CP061800">
    <property type="protein sequence ID" value="QTA86870.1"/>
    <property type="molecule type" value="Genomic_DNA"/>
</dbReference>
<sequence length="51" mass="5578">MCAGQHRNPAFFPDRAPPPPEKAGFLPVGPVCPVTTRQLFDLPILTSDKVF</sequence>
<keyword evidence="3" id="KW-1185">Reference proteome</keyword>
<evidence type="ECO:0000256" key="1">
    <source>
        <dbReference type="SAM" id="MobiDB-lite"/>
    </source>
</evidence>
<feature type="region of interest" description="Disordered" evidence="1">
    <location>
        <begin position="1"/>
        <end position="24"/>
    </location>
</feature>
<organism evidence="2 3">
    <name type="scientific">Desulfonema magnum</name>
    <dbReference type="NCBI Taxonomy" id="45655"/>
    <lineage>
        <taxon>Bacteria</taxon>
        <taxon>Pseudomonadati</taxon>
        <taxon>Thermodesulfobacteriota</taxon>
        <taxon>Desulfobacteria</taxon>
        <taxon>Desulfobacterales</taxon>
        <taxon>Desulfococcaceae</taxon>
        <taxon>Desulfonema</taxon>
    </lineage>
</organism>
<accession>A0A975BK38</accession>
<proteinExistence type="predicted"/>
<evidence type="ECO:0000313" key="3">
    <source>
        <dbReference type="Proteomes" id="UP000663722"/>
    </source>
</evidence>
<dbReference type="KEGG" id="dmm:dnm_028950"/>
<evidence type="ECO:0000313" key="2">
    <source>
        <dbReference type="EMBL" id="QTA86870.1"/>
    </source>
</evidence>
<dbReference type="AlphaFoldDB" id="A0A975BK38"/>
<dbReference type="Proteomes" id="UP000663722">
    <property type="component" value="Chromosome"/>
</dbReference>
<name>A0A975BK38_9BACT</name>
<protein>
    <submittedName>
        <fullName evidence="2">Uncharacterized protein</fullName>
    </submittedName>
</protein>
<reference evidence="2" key="1">
    <citation type="journal article" date="2021" name="Microb. Physiol.">
        <title>Proteogenomic Insights into the Physiology of Marine, Sulfate-Reducing, Filamentous Desulfonema limicola and Desulfonema magnum.</title>
        <authorList>
            <person name="Schnaars V."/>
            <person name="Wohlbrand L."/>
            <person name="Scheve S."/>
            <person name="Hinrichs C."/>
            <person name="Reinhardt R."/>
            <person name="Rabus R."/>
        </authorList>
    </citation>
    <scope>NUCLEOTIDE SEQUENCE</scope>
    <source>
        <strain evidence="2">4be13</strain>
    </source>
</reference>